<dbReference type="OMA" id="WICICIS"/>
<name>F4PY69_CACFS</name>
<feature type="transmembrane region" description="Helical" evidence="1">
    <location>
        <begin position="6"/>
        <end position="30"/>
    </location>
</feature>
<feature type="transmembrane region" description="Helical" evidence="1">
    <location>
        <begin position="79"/>
        <end position="105"/>
    </location>
</feature>
<dbReference type="OrthoDB" id="20709at2759"/>
<dbReference type="EMBL" id="GL883014">
    <property type="protein sequence ID" value="EGG19729.1"/>
    <property type="molecule type" value="Genomic_DNA"/>
</dbReference>
<feature type="transmembrane region" description="Helical" evidence="1">
    <location>
        <begin position="173"/>
        <end position="197"/>
    </location>
</feature>
<protein>
    <recommendedName>
        <fullName evidence="4">Transmembrane protein</fullName>
    </recommendedName>
</protein>
<keyword evidence="1" id="KW-1133">Transmembrane helix</keyword>
<accession>F4PY69</accession>
<organism evidence="2 3">
    <name type="scientific">Cavenderia fasciculata</name>
    <name type="common">Slime mold</name>
    <name type="synonym">Dictyostelium fasciculatum</name>
    <dbReference type="NCBI Taxonomy" id="261658"/>
    <lineage>
        <taxon>Eukaryota</taxon>
        <taxon>Amoebozoa</taxon>
        <taxon>Evosea</taxon>
        <taxon>Eumycetozoa</taxon>
        <taxon>Dictyostelia</taxon>
        <taxon>Acytosteliales</taxon>
        <taxon>Cavenderiaceae</taxon>
        <taxon>Cavenderia</taxon>
    </lineage>
</organism>
<dbReference type="InterPro" id="IPR040291">
    <property type="entry name" value="DDB_G0287341-like"/>
</dbReference>
<keyword evidence="1" id="KW-0472">Membrane</keyword>
<dbReference type="PANTHER" id="PTHR35202:SF2">
    <property type="entry name" value="TRANSMEMBRANE PROTEIN"/>
    <property type="match status" value="1"/>
</dbReference>
<dbReference type="AlphaFoldDB" id="F4PY69"/>
<dbReference type="RefSeq" id="XP_004358023.1">
    <property type="nucleotide sequence ID" value="XM_004357966.1"/>
</dbReference>
<evidence type="ECO:0008006" key="4">
    <source>
        <dbReference type="Google" id="ProtNLM"/>
    </source>
</evidence>
<keyword evidence="1" id="KW-0812">Transmembrane</keyword>
<dbReference type="PANTHER" id="PTHR35202">
    <property type="entry name" value="TRANSMEMBRANE PROTEIN-RELATED"/>
    <property type="match status" value="1"/>
</dbReference>
<proteinExistence type="predicted"/>
<keyword evidence="3" id="KW-1185">Reference proteome</keyword>
<evidence type="ECO:0000313" key="3">
    <source>
        <dbReference type="Proteomes" id="UP000007797"/>
    </source>
</evidence>
<reference evidence="3" key="1">
    <citation type="journal article" date="2011" name="Genome Res.">
        <title>Phylogeny-wide analysis of social amoeba genomes highlights ancient origins for complex intercellular communication.</title>
        <authorList>
            <person name="Heidel A.J."/>
            <person name="Lawal H.M."/>
            <person name="Felder M."/>
            <person name="Schilde C."/>
            <person name="Helps N.R."/>
            <person name="Tunggal B."/>
            <person name="Rivero F."/>
            <person name="John U."/>
            <person name="Schleicher M."/>
            <person name="Eichinger L."/>
            <person name="Platzer M."/>
            <person name="Noegel A.A."/>
            <person name="Schaap P."/>
            <person name="Gloeckner G."/>
        </authorList>
    </citation>
    <scope>NUCLEOTIDE SEQUENCE [LARGE SCALE GENOMIC DNA]</scope>
    <source>
        <strain evidence="3">SH3</strain>
    </source>
</reference>
<gene>
    <name evidence="2" type="ORF">DFA_00307</name>
</gene>
<dbReference type="GeneID" id="14871675"/>
<evidence type="ECO:0000313" key="2">
    <source>
        <dbReference type="EMBL" id="EGG19729.1"/>
    </source>
</evidence>
<dbReference type="Proteomes" id="UP000007797">
    <property type="component" value="Unassembled WGS sequence"/>
</dbReference>
<feature type="transmembrane region" description="Helical" evidence="1">
    <location>
        <begin position="117"/>
        <end position="136"/>
    </location>
</feature>
<sequence>MNFIPANAGVFLIYGVAWILLIVSFGTYWYRMENAIAFETSYFSFNKIKTVDDNDNYFPITFAEERLNERFLQILKISFAFSVLAWAILSLTLLFIFLSLAGILSKIPLPLPAITKVILPVITLGLCLLSMFIFFGTSNARYEDCREHFKDSACIKEEFTFVYDNSWGKGGPYTGWIVVVVSTFLVLVGGIISFLFANYDGTTPT</sequence>
<evidence type="ECO:0000256" key="1">
    <source>
        <dbReference type="SAM" id="Phobius"/>
    </source>
</evidence>
<dbReference type="KEGG" id="dfa:DFA_00307"/>